<comment type="caution">
    <text evidence="1">The sequence shown here is derived from an EMBL/GenBank/DDBJ whole genome shotgun (WGS) entry which is preliminary data.</text>
</comment>
<organism evidence="1 2">
    <name type="scientific">Kordia periserrulae</name>
    <dbReference type="NCBI Taxonomy" id="701523"/>
    <lineage>
        <taxon>Bacteria</taxon>
        <taxon>Pseudomonadati</taxon>
        <taxon>Bacteroidota</taxon>
        <taxon>Flavobacteriia</taxon>
        <taxon>Flavobacteriales</taxon>
        <taxon>Flavobacteriaceae</taxon>
        <taxon>Kordia</taxon>
    </lineage>
</organism>
<dbReference type="EMBL" id="QBKT01000003">
    <property type="protein sequence ID" value="PTX62345.1"/>
    <property type="molecule type" value="Genomic_DNA"/>
</dbReference>
<gene>
    <name evidence="1" type="ORF">C8N46_103445</name>
</gene>
<dbReference type="Proteomes" id="UP000244090">
    <property type="component" value="Unassembled WGS sequence"/>
</dbReference>
<evidence type="ECO:0000313" key="1">
    <source>
        <dbReference type="EMBL" id="PTX62345.1"/>
    </source>
</evidence>
<reference evidence="1 2" key="1">
    <citation type="submission" date="2018-04" db="EMBL/GenBank/DDBJ databases">
        <title>Genomic Encyclopedia of Archaeal and Bacterial Type Strains, Phase II (KMG-II): from individual species to whole genera.</title>
        <authorList>
            <person name="Goeker M."/>
        </authorList>
    </citation>
    <scope>NUCLEOTIDE SEQUENCE [LARGE SCALE GENOMIC DNA]</scope>
    <source>
        <strain evidence="1 2">DSM 25731</strain>
    </source>
</reference>
<keyword evidence="2" id="KW-1185">Reference proteome</keyword>
<protein>
    <submittedName>
        <fullName evidence="1">Uncharacterized protein</fullName>
    </submittedName>
</protein>
<accession>A0A2T6C204</accession>
<sequence>MFSSIYQMYIEDINQKDFCEREDIKYHTFQYLLNHYRHKNKLYQSGIKPRFEHNSDQFIPINIEVSIDSID</sequence>
<dbReference type="AlphaFoldDB" id="A0A2T6C204"/>
<evidence type="ECO:0000313" key="2">
    <source>
        <dbReference type="Proteomes" id="UP000244090"/>
    </source>
</evidence>
<proteinExistence type="predicted"/>
<name>A0A2T6C204_9FLAO</name>